<dbReference type="InterPro" id="IPR000160">
    <property type="entry name" value="GGDEF_dom"/>
</dbReference>
<dbReference type="PROSITE" id="PS50887">
    <property type="entry name" value="GGDEF"/>
    <property type="match status" value="1"/>
</dbReference>
<protein>
    <submittedName>
        <fullName evidence="5">EAL domain-containing protein</fullName>
    </submittedName>
</protein>
<evidence type="ECO:0000256" key="1">
    <source>
        <dbReference type="PROSITE-ProRule" id="PRU00703"/>
    </source>
</evidence>
<organism evidence="5 6">
    <name type="scientific">Roseibium aestuarii</name>
    <dbReference type="NCBI Taxonomy" id="2600299"/>
    <lineage>
        <taxon>Bacteria</taxon>
        <taxon>Pseudomonadati</taxon>
        <taxon>Pseudomonadota</taxon>
        <taxon>Alphaproteobacteria</taxon>
        <taxon>Hyphomicrobiales</taxon>
        <taxon>Stappiaceae</taxon>
        <taxon>Roseibium</taxon>
    </lineage>
</organism>
<dbReference type="Pfam" id="PF00563">
    <property type="entry name" value="EAL"/>
    <property type="match status" value="1"/>
</dbReference>
<dbReference type="PANTHER" id="PTHR33121">
    <property type="entry name" value="CYCLIC DI-GMP PHOSPHODIESTERASE PDEF"/>
    <property type="match status" value="1"/>
</dbReference>
<comment type="caution">
    <text evidence="5">The sequence shown here is derived from an EMBL/GenBank/DDBJ whole genome shotgun (WGS) entry which is preliminary data.</text>
</comment>
<dbReference type="Pfam" id="PF00990">
    <property type="entry name" value="GGDEF"/>
    <property type="match status" value="1"/>
</dbReference>
<evidence type="ECO:0000313" key="6">
    <source>
        <dbReference type="Proteomes" id="UP001597327"/>
    </source>
</evidence>
<dbReference type="SMART" id="SM00052">
    <property type="entry name" value="EAL"/>
    <property type="match status" value="1"/>
</dbReference>
<dbReference type="RefSeq" id="WP_149892477.1">
    <property type="nucleotide sequence ID" value="NZ_JBHUFA010000004.1"/>
</dbReference>
<dbReference type="Pfam" id="PF00571">
    <property type="entry name" value="CBS"/>
    <property type="match status" value="1"/>
</dbReference>
<dbReference type="SUPFAM" id="SSF54631">
    <property type="entry name" value="CBS-domain pair"/>
    <property type="match status" value="1"/>
</dbReference>
<dbReference type="InterPro" id="IPR035919">
    <property type="entry name" value="EAL_sf"/>
</dbReference>
<dbReference type="CDD" id="cd01948">
    <property type="entry name" value="EAL"/>
    <property type="match status" value="1"/>
</dbReference>
<dbReference type="SMART" id="SM00116">
    <property type="entry name" value="CBS"/>
    <property type="match status" value="1"/>
</dbReference>
<reference evidence="6" key="1">
    <citation type="journal article" date="2019" name="Int. J. Syst. Evol. Microbiol.">
        <title>The Global Catalogue of Microorganisms (GCM) 10K type strain sequencing project: providing services to taxonomists for standard genome sequencing and annotation.</title>
        <authorList>
            <consortium name="The Broad Institute Genomics Platform"/>
            <consortium name="The Broad Institute Genome Sequencing Center for Infectious Disease"/>
            <person name="Wu L."/>
            <person name="Ma J."/>
        </authorList>
    </citation>
    <scope>NUCLEOTIDE SEQUENCE [LARGE SCALE GENOMIC DNA]</scope>
    <source>
        <strain evidence="6">JCM 3369</strain>
    </source>
</reference>
<dbReference type="InterPro" id="IPR046342">
    <property type="entry name" value="CBS_dom_sf"/>
</dbReference>
<dbReference type="InterPro" id="IPR050706">
    <property type="entry name" value="Cyclic-di-GMP_PDE-like"/>
</dbReference>
<evidence type="ECO:0000259" key="3">
    <source>
        <dbReference type="PROSITE" id="PS50887"/>
    </source>
</evidence>
<dbReference type="Proteomes" id="UP001597327">
    <property type="component" value="Unassembled WGS sequence"/>
</dbReference>
<name>A0ABW4JY97_9HYPH</name>
<dbReference type="PANTHER" id="PTHR33121:SF76">
    <property type="entry name" value="SIGNALING PROTEIN"/>
    <property type="match status" value="1"/>
</dbReference>
<dbReference type="SUPFAM" id="SSF141868">
    <property type="entry name" value="EAL domain-like"/>
    <property type="match status" value="1"/>
</dbReference>
<dbReference type="InterPro" id="IPR043128">
    <property type="entry name" value="Rev_trsase/Diguanyl_cyclase"/>
</dbReference>
<dbReference type="Gene3D" id="3.30.70.270">
    <property type="match status" value="1"/>
</dbReference>
<keyword evidence="1" id="KW-0129">CBS domain</keyword>
<feature type="domain" description="GGDEF" evidence="3">
    <location>
        <begin position="447"/>
        <end position="602"/>
    </location>
</feature>
<accession>A0ABW4JY97</accession>
<gene>
    <name evidence="5" type="ORF">ACFSC7_14190</name>
</gene>
<dbReference type="NCBIfam" id="TIGR00254">
    <property type="entry name" value="GGDEF"/>
    <property type="match status" value="1"/>
</dbReference>
<dbReference type="InterPro" id="IPR001633">
    <property type="entry name" value="EAL_dom"/>
</dbReference>
<sequence>MPVTAAPVAAAPVTAAPECNGFAPLSVAGIIAHTTFSFQPIVDYATGVVYAHEALLRGFQDLGCSSPTDLLDKVHQAGFLPELEPALLDRALECYKKLLTAKGCKLFFNIDGRDLGRNGDPRLRLAEVSEAQGIPPSQICLELSERHHHTHDDITDHALRDLRRQGFLLALDDFGKGSSELRLLHDLGPDYVKIDRFFLTGIDTDARRKLFVTTVTNLAHVLGVRVIAEGVETEREYKACRDAGCDLIQGFYVAHPFEKKKDARLFYDHIRVPTIGSKRREEEGRIRNELMDLPTVSLDSSMAELLDVFLSNQEISIVPVVDGNNEPRGIIHERDLKAYLYAGGSDEADYEAALDLPIRNFVRSCPITDIDSNADMLLVTFASSLNSDGLIITENFRYAGFLAATSLLKLIHEKRLEEAKDQNPLTRLPGNGAITRFIADTAGKRNLDRHYCYIDFDHFKPFNDTYGYRSGDRAIILFSELMQRHISGNGSFAGHVGGDDFFTAFVEGDQTDIAWQLLTLKRAFKSDVESFYDASHREQGYIEANDRFGSLRRFPLLDCSMSIVTVPQGIIVRPDEILDAIASLKRDAKKSDDGLVVTTLGI</sequence>
<dbReference type="Gene3D" id="3.10.580.10">
    <property type="entry name" value="CBS-domain"/>
    <property type="match status" value="1"/>
</dbReference>
<evidence type="ECO:0000259" key="4">
    <source>
        <dbReference type="PROSITE" id="PS51371"/>
    </source>
</evidence>
<proteinExistence type="predicted"/>
<dbReference type="Gene3D" id="3.20.20.450">
    <property type="entry name" value="EAL domain"/>
    <property type="match status" value="1"/>
</dbReference>
<evidence type="ECO:0000313" key="5">
    <source>
        <dbReference type="EMBL" id="MFD1696674.1"/>
    </source>
</evidence>
<dbReference type="SUPFAM" id="SSF55073">
    <property type="entry name" value="Nucleotide cyclase"/>
    <property type="match status" value="1"/>
</dbReference>
<dbReference type="SMART" id="SM00267">
    <property type="entry name" value="GGDEF"/>
    <property type="match status" value="1"/>
</dbReference>
<dbReference type="PROSITE" id="PS50883">
    <property type="entry name" value="EAL"/>
    <property type="match status" value="1"/>
</dbReference>
<feature type="domain" description="EAL" evidence="2">
    <location>
        <begin position="18"/>
        <end position="270"/>
    </location>
</feature>
<dbReference type="InterPro" id="IPR029787">
    <property type="entry name" value="Nucleotide_cyclase"/>
</dbReference>
<evidence type="ECO:0000259" key="2">
    <source>
        <dbReference type="PROSITE" id="PS50883"/>
    </source>
</evidence>
<keyword evidence="6" id="KW-1185">Reference proteome</keyword>
<dbReference type="PROSITE" id="PS51371">
    <property type="entry name" value="CBS"/>
    <property type="match status" value="1"/>
</dbReference>
<feature type="domain" description="CBS" evidence="4">
    <location>
        <begin position="287"/>
        <end position="347"/>
    </location>
</feature>
<dbReference type="InterPro" id="IPR000644">
    <property type="entry name" value="CBS_dom"/>
</dbReference>
<dbReference type="EMBL" id="JBHUFA010000004">
    <property type="protein sequence ID" value="MFD1696674.1"/>
    <property type="molecule type" value="Genomic_DNA"/>
</dbReference>